<keyword evidence="1" id="KW-0596">Phosphopantetheine</keyword>
<keyword evidence="2" id="KW-0597">Phosphoprotein</keyword>
<dbReference type="InterPro" id="IPR016039">
    <property type="entry name" value="Thiolase-like"/>
</dbReference>
<feature type="active site" description="Proton acceptor; for dehydratase activity" evidence="8">
    <location>
        <position position="1009"/>
    </location>
</feature>
<dbReference type="Gene3D" id="3.40.47.10">
    <property type="match status" value="1"/>
</dbReference>
<dbReference type="InterPro" id="IPR057326">
    <property type="entry name" value="KR_dom"/>
</dbReference>
<dbReference type="SUPFAM" id="SSF47336">
    <property type="entry name" value="ACP-like"/>
    <property type="match status" value="1"/>
</dbReference>
<dbReference type="Pfam" id="PF00698">
    <property type="entry name" value="Acyl_transf_1"/>
    <property type="match status" value="1"/>
</dbReference>
<dbReference type="Gene3D" id="3.90.180.10">
    <property type="entry name" value="Medium-chain alcohol dehydrogenases, catalytic domain"/>
    <property type="match status" value="1"/>
</dbReference>
<keyword evidence="13" id="KW-1185">Reference proteome</keyword>
<dbReference type="InterPro" id="IPR014043">
    <property type="entry name" value="Acyl_transferase_dom"/>
</dbReference>
<dbReference type="InterPro" id="IPR036291">
    <property type="entry name" value="NAD(P)-bd_dom_sf"/>
</dbReference>
<evidence type="ECO:0000256" key="6">
    <source>
        <dbReference type="ARBA" id="ARBA00023268"/>
    </source>
</evidence>
<dbReference type="InterPro" id="IPR020843">
    <property type="entry name" value="ER"/>
</dbReference>
<dbReference type="InterPro" id="IPR020841">
    <property type="entry name" value="PKS_Beta-ketoAc_synthase_dom"/>
</dbReference>
<evidence type="ECO:0000256" key="8">
    <source>
        <dbReference type="PROSITE-ProRule" id="PRU01363"/>
    </source>
</evidence>
<dbReference type="PROSITE" id="PS00012">
    <property type="entry name" value="PHOSPHOPANTETHEINE"/>
    <property type="match status" value="1"/>
</dbReference>
<dbReference type="Pfam" id="PF23297">
    <property type="entry name" value="ACP_SdgA_C"/>
    <property type="match status" value="1"/>
</dbReference>
<evidence type="ECO:0000256" key="2">
    <source>
        <dbReference type="ARBA" id="ARBA00022553"/>
    </source>
</evidence>
<dbReference type="Pfam" id="PF08242">
    <property type="entry name" value="Methyltransf_12"/>
    <property type="match status" value="1"/>
</dbReference>
<dbReference type="Gene3D" id="3.40.50.720">
    <property type="entry name" value="NAD(P)-binding Rossmann-like Domain"/>
    <property type="match status" value="2"/>
</dbReference>
<dbReference type="Pfam" id="PF14765">
    <property type="entry name" value="PS-DH"/>
    <property type="match status" value="1"/>
</dbReference>
<accession>A0AAD4KFA6</accession>
<keyword evidence="6" id="KW-0511">Multifunctional enzyme</keyword>
<dbReference type="CDD" id="cd05195">
    <property type="entry name" value="enoyl_red"/>
    <property type="match status" value="1"/>
</dbReference>
<evidence type="ECO:0000256" key="4">
    <source>
        <dbReference type="ARBA" id="ARBA00022857"/>
    </source>
</evidence>
<keyword evidence="4" id="KW-0521">NADP</keyword>
<dbReference type="InterPro" id="IPR013968">
    <property type="entry name" value="PKS_KR"/>
</dbReference>
<dbReference type="GO" id="GO:0016491">
    <property type="term" value="F:oxidoreductase activity"/>
    <property type="evidence" value="ECO:0007669"/>
    <property type="project" value="UniProtKB-KW"/>
</dbReference>
<dbReference type="Gene3D" id="3.40.366.10">
    <property type="entry name" value="Malonyl-Coenzyme A Acyl Carrier Protein, domain 2"/>
    <property type="match status" value="1"/>
</dbReference>
<dbReference type="InterPro" id="IPR006162">
    <property type="entry name" value="Ppantetheine_attach_site"/>
</dbReference>
<dbReference type="GO" id="GO:0006633">
    <property type="term" value="P:fatty acid biosynthetic process"/>
    <property type="evidence" value="ECO:0007669"/>
    <property type="project" value="InterPro"/>
</dbReference>
<dbReference type="Pfam" id="PF23114">
    <property type="entry name" value="NAD-bd_HRPKS_sdrA"/>
    <property type="match status" value="1"/>
</dbReference>
<dbReference type="InterPro" id="IPR016035">
    <property type="entry name" value="Acyl_Trfase/lysoPLipase"/>
</dbReference>
<dbReference type="InterPro" id="IPR049552">
    <property type="entry name" value="PKS_DH_N"/>
</dbReference>
<dbReference type="InterPro" id="IPR049900">
    <property type="entry name" value="PKS_mFAS_DH"/>
</dbReference>
<dbReference type="SUPFAM" id="SSF53335">
    <property type="entry name" value="S-adenosyl-L-methionine-dependent methyltransferases"/>
    <property type="match status" value="1"/>
</dbReference>
<dbReference type="InterPro" id="IPR029063">
    <property type="entry name" value="SAM-dependent_MTases_sf"/>
</dbReference>
<keyword evidence="3" id="KW-0808">Transferase</keyword>
<dbReference type="SUPFAM" id="SSF50129">
    <property type="entry name" value="GroES-like"/>
    <property type="match status" value="1"/>
</dbReference>
<dbReference type="GeneID" id="70243102"/>
<dbReference type="SMART" id="SM00827">
    <property type="entry name" value="PKS_AT"/>
    <property type="match status" value="1"/>
</dbReference>
<evidence type="ECO:0000256" key="3">
    <source>
        <dbReference type="ARBA" id="ARBA00022679"/>
    </source>
</evidence>
<dbReference type="SMART" id="SM00829">
    <property type="entry name" value="PKS_ER"/>
    <property type="match status" value="1"/>
</dbReference>
<dbReference type="InterPro" id="IPR036736">
    <property type="entry name" value="ACP-like_sf"/>
</dbReference>
<feature type="active site" description="Proton donor; for dehydratase activity" evidence="8">
    <location>
        <position position="1191"/>
    </location>
</feature>
<keyword evidence="5" id="KW-0560">Oxidoreductase</keyword>
<dbReference type="CDD" id="cd02440">
    <property type="entry name" value="AdoMet_MTases"/>
    <property type="match status" value="1"/>
</dbReference>
<keyword evidence="7" id="KW-0012">Acyltransferase</keyword>
<gene>
    <name evidence="12" type="ORF">BGW36DRAFT_330426</name>
</gene>
<comment type="caution">
    <text evidence="12">The sequence shown here is derived from an EMBL/GenBank/DDBJ whole genome shotgun (WGS) entry which is preliminary data.</text>
</comment>
<dbReference type="InterPro" id="IPR009081">
    <property type="entry name" value="PP-bd_ACP"/>
</dbReference>
<dbReference type="InterPro" id="IPR001227">
    <property type="entry name" value="Ac_transferase_dom_sf"/>
</dbReference>
<dbReference type="EMBL" id="JAJTJA010000015">
    <property type="protein sequence ID" value="KAH8689590.1"/>
    <property type="molecule type" value="Genomic_DNA"/>
</dbReference>
<evidence type="ECO:0000313" key="12">
    <source>
        <dbReference type="EMBL" id="KAH8689590.1"/>
    </source>
</evidence>
<dbReference type="Proteomes" id="UP001201262">
    <property type="component" value="Unassembled WGS sequence"/>
</dbReference>
<feature type="domain" description="PKS/mFAS DH" evidence="11">
    <location>
        <begin position="977"/>
        <end position="1280"/>
    </location>
</feature>
<feature type="region of interest" description="C-terminal hotdog fold" evidence="8">
    <location>
        <begin position="1131"/>
        <end position="1280"/>
    </location>
</feature>
<dbReference type="Pfam" id="PF21089">
    <property type="entry name" value="PKS_DH_N"/>
    <property type="match status" value="1"/>
</dbReference>
<evidence type="ECO:0000259" key="10">
    <source>
        <dbReference type="PROSITE" id="PS52004"/>
    </source>
</evidence>
<organism evidence="12 13">
    <name type="scientific">Talaromyces proteolyticus</name>
    <dbReference type="NCBI Taxonomy" id="1131652"/>
    <lineage>
        <taxon>Eukaryota</taxon>
        <taxon>Fungi</taxon>
        <taxon>Dikarya</taxon>
        <taxon>Ascomycota</taxon>
        <taxon>Pezizomycotina</taxon>
        <taxon>Eurotiomycetes</taxon>
        <taxon>Eurotiomycetidae</taxon>
        <taxon>Eurotiales</taxon>
        <taxon>Trichocomaceae</taxon>
        <taxon>Talaromyces</taxon>
        <taxon>Talaromyces sect. Bacilispori</taxon>
    </lineage>
</organism>
<dbReference type="RefSeq" id="XP_046065944.1">
    <property type="nucleotide sequence ID" value="XM_046212815.1"/>
</dbReference>
<reference evidence="12" key="1">
    <citation type="submission" date="2021-12" db="EMBL/GenBank/DDBJ databases">
        <title>Convergent genome expansion in fungi linked to evolution of root-endophyte symbiosis.</title>
        <authorList>
            <consortium name="DOE Joint Genome Institute"/>
            <person name="Ke Y.-H."/>
            <person name="Bonito G."/>
            <person name="Liao H.-L."/>
            <person name="Looney B."/>
            <person name="Rojas-Flechas A."/>
            <person name="Nash J."/>
            <person name="Hameed K."/>
            <person name="Schadt C."/>
            <person name="Martin F."/>
            <person name="Crous P.W."/>
            <person name="Miettinen O."/>
            <person name="Magnuson J.K."/>
            <person name="Labbe J."/>
            <person name="Jacobson D."/>
            <person name="Doktycz M.J."/>
            <person name="Veneault-Fourrey C."/>
            <person name="Kuo A."/>
            <person name="Mondo S."/>
            <person name="Calhoun S."/>
            <person name="Riley R."/>
            <person name="Ohm R."/>
            <person name="LaButti K."/>
            <person name="Andreopoulos B."/>
            <person name="Pangilinan J."/>
            <person name="Nolan M."/>
            <person name="Tritt A."/>
            <person name="Clum A."/>
            <person name="Lipzen A."/>
            <person name="Daum C."/>
            <person name="Barry K."/>
            <person name="Grigoriev I.V."/>
            <person name="Vilgalys R."/>
        </authorList>
    </citation>
    <scope>NUCLEOTIDE SEQUENCE</scope>
    <source>
        <strain evidence="12">PMI_201</strain>
    </source>
</reference>
<dbReference type="Pfam" id="PF08659">
    <property type="entry name" value="KR"/>
    <property type="match status" value="1"/>
</dbReference>
<dbReference type="Gene3D" id="3.40.50.150">
    <property type="entry name" value="Vaccinia Virus protein VP39"/>
    <property type="match status" value="1"/>
</dbReference>
<dbReference type="PANTHER" id="PTHR43775">
    <property type="entry name" value="FATTY ACID SYNTHASE"/>
    <property type="match status" value="1"/>
</dbReference>
<dbReference type="SMART" id="SM00822">
    <property type="entry name" value="PKS_KR"/>
    <property type="match status" value="1"/>
</dbReference>
<dbReference type="PROSITE" id="PS50075">
    <property type="entry name" value="CARRIER"/>
    <property type="match status" value="1"/>
</dbReference>
<dbReference type="InterPro" id="IPR018201">
    <property type="entry name" value="Ketoacyl_synth_AS"/>
</dbReference>
<dbReference type="Gene3D" id="1.10.1200.10">
    <property type="entry name" value="ACP-like"/>
    <property type="match status" value="1"/>
</dbReference>
<dbReference type="InterPro" id="IPR011032">
    <property type="entry name" value="GroES-like_sf"/>
</dbReference>
<dbReference type="InterPro" id="IPR050091">
    <property type="entry name" value="PKS_NRPS_Biosynth_Enz"/>
</dbReference>
<dbReference type="SUPFAM" id="SSF53901">
    <property type="entry name" value="Thiolase-like"/>
    <property type="match status" value="1"/>
</dbReference>
<dbReference type="InterPro" id="IPR049551">
    <property type="entry name" value="PKS_DH_C"/>
</dbReference>
<protein>
    <recommendedName>
        <fullName evidence="14">Polyketide synthase</fullName>
    </recommendedName>
</protein>
<dbReference type="PANTHER" id="PTHR43775:SF29">
    <property type="entry name" value="ASPERFURANONE POLYKETIDE SYNTHASE AFOG-RELATED"/>
    <property type="match status" value="1"/>
</dbReference>
<evidence type="ECO:0000259" key="11">
    <source>
        <dbReference type="PROSITE" id="PS52019"/>
    </source>
</evidence>
<dbReference type="GO" id="GO:0030639">
    <property type="term" value="P:polyketide biosynthetic process"/>
    <property type="evidence" value="ECO:0007669"/>
    <property type="project" value="UniProtKB-ARBA"/>
</dbReference>
<dbReference type="InterPro" id="IPR013217">
    <property type="entry name" value="Methyltransf_12"/>
</dbReference>
<dbReference type="Pfam" id="PF02801">
    <property type="entry name" value="Ketoacyl-synt_C"/>
    <property type="match status" value="1"/>
</dbReference>
<dbReference type="Gene3D" id="3.10.129.110">
    <property type="entry name" value="Polyketide synthase dehydratase"/>
    <property type="match status" value="1"/>
</dbReference>
<dbReference type="PROSITE" id="PS52019">
    <property type="entry name" value="PKS_MFAS_DH"/>
    <property type="match status" value="1"/>
</dbReference>
<feature type="domain" description="Ketosynthase family 3 (KS3)" evidence="10">
    <location>
        <begin position="4"/>
        <end position="437"/>
    </location>
</feature>
<dbReference type="GO" id="GO:0004315">
    <property type="term" value="F:3-oxoacyl-[acyl-carrier-protein] synthase activity"/>
    <property type="evidence" value="ECO:0007669"/>
    <property type="project" value="InterPro"/>
</dbReference>
<dbReference type="InterPro" id="IPR056501">
    <property type="entry name" value="NAD-bd_HRPKS_sdrA"/>
</dbReference>
<dbReference type="PROSITE" id="PS00606">
    <property type="entry name" value="KS3_1"/>
    <property type="match status" value="1"/>
</dbReference>
<dbReference type="SMART" id="SM00826">
    <property type="entry name" value="PKS_DH"/>
    <property type="match status" value="1"/>
</dbReference>
<dbReference type="GO" id="GO:0031177">
    <property type="term" value="F:phosphopantetheine binding"/>
    <property type="evidence" value="ECO:0007669"/>
    <property type="project" value="InterPro"/>
</dbReference>
<evidence type="ECO:0000259" key="9">
    <source>
        <dbReference type="PROSITE" id="PS50075"/>
    </source>
</evidence>
<proteinExistence type="predicted"/>
<sequence length="2589" mass="283726">MAQVEDIAIVGYSFKLPQNINDNDSFWEVLQTGRNLRTEWPESRMNVDAFRRTRDNKELRGLGGHFMNEHVGAFDAPFFSVTAKEAAAMDPTQRMSLEVSYHAIENAGIPIESLKGSRTAVFSASMLEDYPRITAIDPENAERTAVTGSTVASVIPNRISWYFDLRGPSIHVNTACSSSLAAVDMACKTLKSGDASCAIVTGANLILDPAIFQVLSSQNFLSPDSVCYSFDHRANGYGRGEGIVALVLKPVSAALQNGDMIRAVIRSTGSNQDGHTPVMTQPSPQAQEDLIHHVYKQANLSFDETRYVEAHGTGTPVGDPIEMKAIGLVFRKYRSAVEPLYVGSVKSSVGHLEGASALASIILSTFLPILTSVTVMLEKGIIPTNALFEKLNPSIDADFYHTVVPTQNITWPSAALRRISVNSFGFGGSNSHIVLDDALHYLKDRSLVGNHCTISPPSVSMANSSATAIDGTANGNGTVHLENGMNRSSTAHGTSHLLNGSVKANTPLNLLPKLLVWTSADENAVKRTIQTHMAFYEEKVSGNPAMVDRLAFTLASRRSHMLWRTFAVIMNSPEVDQKISPAKPVRSSAESGLGFVFTGQGAQYVSMGWDLIQYPIFAETLSKIEDIYRSIGCQWSIFGEKGKPLSTAVQIALLELLRTFGITPKAIVGHSSGEIAAAYAIGALSLVSACKVSFYRGLLAGKLRVESADSPGAMISVNLPETSASEYLKSIKNADTCSVGVACINSPLNCTLSGPEQAIDAIKIQADTDGIFAQKIKTGVAYHSSSMNAIADEYLSLMGSLEDVESGSPKAKNRIPMVSSLTGKVVTPSTLATAEYWVENLVSPVRFADAVQILTQETSTLKVGMGTITDLVEIGPHPVLKRFVQDTIRQPQNRKKQIRYLGVLHRLQPPIKSMLELVGNLFCLGHTVRIQVVNQQSTKDLSPFLVDCPEYPFDRSQISLAESRISRDFRLRGTTKGETLGVRVSDWNPLEPRWRNFLSIESTPWIRDHVVSNTVLYPAAGMLVMAIEAVQQMMPPDSLVTGYLVRKAEFTNPILVLETWEDRTETQVRLRPVKQQQSNELASFDVVIFSYLHGVWTECFHANVDIDYESPLATRHEDLQRRYRQAAELCEIPIDSTFFYRSAADNGLQYGDWFQLLRDIHWDGKANALGRVDVTKARFQTSSLVHPAVLDQAFHVLRASAGQQNATNVPVRVSDAWFASSGWQGGPGITTITWLATSVSPISENYHGEKGSLYALADDGTVLCTIGQAATATISGDTQETKKEKDLLYSIDWKPQLSLLKPEQLKQYTIANSVARDESTIVTNHAKLCATLNRVAVRTLRQIDRSKLQGALHHYVAWMERYVSKLPPAQQAESICNTELEAQLCDIETTVPAWKLYTTCARKLPEMLAGEVDPLQVVFGSNLADIFYAYMFQTLCTDGRFTTILDLASHENPNLRVLEVGAGTGGMTGHVLEAFQRREKGTGASSFAEYTYTDISPVFFERGSSRWEKWYKEGRMSFKTLDLNTAIETQGFEPGSYDLVVAASVLHATPDLQVTLRNVRRALKPGGQLVLVEITNPDDVAVTMMAGLLPGWWIGREEWRKNSAVVPDHLWDECLRASGFSGNDVVIRDYQSEMCHFMSIIISTAMDETAGTISKPKQSLGRLILVVDQQSNEQHEQQIRLADLVRDCIDPESRLSTTTCVFSLNELSNALANLYQDDIVIVLAEVNNRPLLSRLSAKTFAYLQHLIKHAPKLLWATATSINDAQYADYSAVQGFLRSIRAEQSDKHIVSIAIEDEKDTATCAQFIANAFRAAFGSSSSSKEVEYIVRDGLIMTGRVVKNENGNHALKSLLYESLQYKPWAEGNGLRLSEGTHGALESLRFVQDPIYDNDIDPHEVEIEAQTWGLSDRDVQTALGRVNVEYQSLGSGFVGLVSKIGRDCKLSIQPGDRVCVIAPGAIRKYPRVHESAIFEIPDTLSNEAVASIIIPGMTAYHSLVDVARLRKGDKVLIHLAASGIGQVAVWIAKMQDAVIFATVSSSEQKEFLIENLAIDESSIFDSHGTFPQDVLNATQRYGVDVILNTLSGENALQASCECLAPGGRFIEVGHVNVNANTKLPMELFARNLTFSVVDLAQLSPEIISGLLQNTIQLFSEETILPPQPLHIFNSSEIQQAFGQVQNGQTIGCTAITLRPEDLVPHFIRERRSWKFDKDVSYLIAGGSGGLGRAIMQWMADRGAKHLITLSRSGATSKAGAQKIAELTASGVKVFSAKCDVSSEKDLASTLAELSRTMPPIKGCINAAVVLQDAIFQESMTFEKWELAMLAKVQTSWNLHSLLPENLDFFILLSSLAGVIGQMASSNYTAGCTFQDALTRYRVSRGQKSVSINIGWMRNIGLIAETGEYQRQRQKLDDMQPINDSELLALLTLCCDPTNPLPVAAQGQGQVVFGLRTPAEILSEGRAVPAHLERPLFAGFSRDAQSTASAKEVAQLDREVAMAATLFRKATTSEERIHVVLRALAAKLARAMSISPDDVEHNKPLSSYGVDSLMAVELRNWIGREFEATVSVFDIMGGISIGGIADLVASRSTVGQNFD</sequence>
<dbReference type="InterPro" id="IPR014030">
    <property type="entry name" value="Ketoacyl_synth_N"/>
</dbReference>
<dbReference type="InterPro" id="IPR042104">
    <property type="entry name" value="PKS_dehydratase_sf"/>
</dbReference>
<name>A0AAD4KFA6_9EURO</name>
<dbReference type="SMART" id="SM00823">
    <property type="entry name" value="PKS_PP"/>
    <property type="match status" value="1"/>
</dbReference>
<dbReference type="Pfam" id="PF13602">
    <property type="entry name" value="ADH_zinc_N_2"/>
    <property type="match status" value="1"/>
</dbReference>
<dbReference type="SUPFAM" id="SSF51735">
    <property type="entry name" value="NAD(P)-binding Rossmann-fold domains"/>
    <property type="match status" value="2"/>
</dbReference>
<evidence type="ECO:0000313" key="13">
    <source>
        <dbReference type="Proteomes" id="UP001201262"/>
    </source>
</evidence>
<evidence type="ECO:0000256" key="1">
    <source>
        <dbReference type="ARBA" id="ARBA00022450"/>
    </source>
</evidence>
<dbReference type="InterPro" id="IPR020806">
    <property type="entry name" value="PKS_PP-bd"/>
</dbReference>
<evidence type="ECO:0008006" key="14">
    <source>
        <dbReference type="Google" id="ProtNLM"/>
    </source>
</evidence>
<dbReference type="Gene3D" id="3.30.70.3290">
    <property type="match status" value="1"/>
</dbReference>
<dbReference type="PROSITE" id="PS52004">
    <property type="entry name" value="KS3_2"/>
    <property type="match status" value="1"/>
</dbReference>
<dbReference type="CDD" id="cd00833">
    <property type="entry name" value="PKS"/>
    <property type="match status" value="1"/>
</dbReference>
<dbReference type="InterPro" id="IPR014031">
    <property type="entry name" value="Ketoacyl_synth_C"/>
</dbReference>
<dbReference type="SMART" id="SM00825">
    <property type="entry name" value="PKS_KS"/>
    <property type="match status" value="1"/>
</dbReference>
<dbReference type="SUPFAM" id="SSF52151">
    <property type="entry name" value="FabD/lysophospholipase-like"/>
    <property type="match status" value="1"/>
</dbReference>
<feature type="region of interest" description="N-terminal hotdog fold" evidence="8">
    <location>
        <begin position="977"/>
        <end position="1111"/>
    </location>
</feature>
<dbReference type="SUPFAM" id="SSF55048">
    <property type="entry name" value="Probable ACP-binding domain of malonyl-CoA ACP transacylase"/>
    <property type="match status" value="1"/>
</dbReference>
<dbReference type="InterPro" id="IPR020807">
    <property type="entry name" value="PKS_DH"/>
</dbReference>
<dbReference type="Pfam" id="PF00109">
    <property type="entry name" value="ketoacyl-synt"/>
    <property type="match status" value="1"/>
</dbReference>
<evidence type="ECO:0000256" key="7">
    <source>
        <dbReference type="ARBA" id="ARBA00023315"/>
    </source>
</evidence>
<evidence type="ECO:0000256" key="5">
    <source>
        <dbReference type="ARBA" id="ARBA00023002"/>
    </source>
</evidence>
<feature type="domain" description="Carrier" evidence="9">
    <location>
        <begin position="2501"/>
        <end position="2582"/>
    </location>
</feature>
<dbReference type="InterPro" id="IPR016036">
    <property type="entry name" value="Malonyl_transacylase_ACP-bd"/>
</dbReference>
<dbReference type="GO" id="GO:0004312">
    <property type="term" value="F:fatty acid synthase activity"/>
    <property type="evidence" value="ECO:0007669"/>
    <property type="project" value="TreeGrafter"/>
</dbReference>